<keyword evidence="3" id="KW-1185">Reference proteome</keyword>
<evidence type="ECO:0000313" key="3">
    <source>
        <dbReference type="Proteomes" id="UP000838878"/>
    </source>
</evidence>
<organism evidence="2 3">
    <name type="scientific">Brenthis ino</name>
    <name type="common">lesser marbled fritillary</name>
    <dbReference type="NCBI Taxonomy" id="405034"/>
    <lineage>
        <taxon>Eukaryota</taxon>
        <taxon>Metazoa</taxon>
        <taxon>Ecdysozoa</taxon>
        <taxon>Arthropoda</taxon>
        <taxon>Hexapoda</taxon>
        <taxon>Insecta</taxon>
        <taxon>Pterygota</taxon>
        <taxon>Neoptera</taxon>
        <taxon>Endopterygota</taxon>
        <taxon>Lepidoptera</taxon>
        <taxon>Glossata</taxon>
        <taxon>Ditrysia</taxon>
        <taxon>Papilionoidea</taxon>
        <taxon>Nymphalidae</taxon>
        <taxon>Heliconiinae</taxon>
        <taxon>Argynnini</taxon>
        <taxon>Brenthis</taxon>
    </lineage>
</organism>
<dbReference type="EMBL" id="OV170227">
    <property type="protein sequence ID" value="CAH0728203.1"/>
    <property type="molecule type" value="Genomic_DNA"/>
</dbReference>
<feature type="signal peptide" evidence="1">
    <location>
        <begin position="1"/>
        <end position="16"/>
    </location>
</feature>
<accession>A0A8J9VQP0</accession>
<reference evidence="2" key="1">
    <citation type="submission" date="2021-12" db="EMBL/GenBank/DDBJ databases">
        <authorList>
            <person name="Martin H S."/>
        </authorList>
    </citation>
    <scope>NUCLEOTIDE SEQUENCE</scope>
</reference>
<dbReference type="OrthoDB" id="6042561at2759"/>
<protein>
    <submittedName>
        <fullName evidence="2">Uncharacterized protein</fullName>
    </submittedName>
</protein>
<keyword evidence="1" id="KW-0732">Signal</keyword>
<feature type="chain" id="PRO_5035465805" evidence="1">
    <location>
        <begin position="17"/>
        <end position="324"/>
    </location>
</feature>
<name>A0A8J9VQP0_9NEOP</name>
<sequence>MKEFIVFLTVISLTCGIQYNGLRVKFGWSDALADKEYFYKIPRTIVAAESEGWRRTERPPGPMEELRLYCSLGRAVCPLYDPSGFVAGLQLAFPVDELISPSFKPEHRFVKWSVPSTDGEPGRDYWSITQYFVSEESLKAGAGPQVENGATLQDGGVWVSDLEGQLVRIPSTEAELNTTIFKKQNCVPNMGIHYHYNMSRETSCDTLFPWFALTTKGYLVGVSFQMFGKLTKPPKGRDWFEAFDSGRIFAEMTIPFAPECLYKLADSHPVLSLHIYYIDSPWNIKCRDGDSAKPAGVLSRLVLNGERYSSAMWDYMKKIFNGTG</sequence>
<dbReference type="AlphaFoldDB" id="A0A8J9VQP0"/>
<proteinExistence type="predicted"/>
<evidence type="ECO:0000313" key="2">
    <source>
        <dbReference type="EMBL" id="CAH0728203.1"/>
    </source>
</evidence>
<evidence type="ECO:0000256" key="1">
    <source>
        <dbReference type="SAM" id="SignalP"/>
    </source>
</evidence>
<dbReference type="Proteomes" id="UP000838878">
    <property type="component" value="Chromosome 7"/>
</dbReference>
<gene>
    <name evidence="2" type="ORF">BINO364_LOCUS13448</name>
</gene>
<feature type="non-terminal residue" evidence="2">
    <location>
        <position position="324"/>
    </location>
</feature>